<dbReference type="Proteomes" id="UP000485058">
    <property type="component" value="Unassembled WGS sequence"/>
</dbReference>
<organism evidence="3 4">
    <name type="scientific">Haematococcus lacustris</name>
    <name type="common">Green alga</name>
    <name type="synonym">Haematococcus pluvialis</name>
    <dbReference type="NCBI Taxonomy" id="44745"/>
    <lineage>
        <taxon>Eukaryota</taxon>
        <taxon>Viridiplantae</taxon>
        <taxon>Chlorophyta</taxon>
        <taxon>core chlorophytes</taxon>
        <taxon>Chlorophyceae</taxon>
        <taxon>CS clade</taxon>
        <taxon>Chlamydomonadales</taxon>
        <taxon>Haematococcaceae</taxon>
        <taxon>Haematococcus</taxon>
    </lineage>
</organism>
<dbReference type="EMBL" id="BLLF01002114">
    <property type="protein sequence ID" value="GFH22744.1"/>
    <property type="molecule type" value="Genomic_DNA"/>
</dbReference>
<keyword evidence="2" id="KW-0472">Membrane</keyword>
<dbReference type="PANTHER" id="PTHR43081">
    <property type="entry name" value="ADENYLATE CYCLASE, TERMINAL-DIFFERENTIATION SPECIFIC-RELATED"/>
    <property type="match status" value="1"/>
</dbReference>
<evidence type="ECO:0000256" key="1">
    <source>
        <dbReference type="SAM" id="MobiDB-lite"/>
    </source>
</evidence>
<accession>A0A699ZVP2</accession>
<dbReference type="AlphaFoldDB" id="A0A699ZVP2"/>
<feature type="compositionally biased region" description="Low complexity" evidence="1">
    <location>
        <begin position="186"/>
        <end position="200"/>
    </location>
</feature>
<sequence>MLDETWTWRQAAGAHALRLMPGCLPGSAVLAACWAACRDRAGVVVSLCRACRQLAMSPLPASTEVLDRSTMQLVPCTAQLCNSQRSSQLGGQLANLSPSRYQPSLFLGMSATVPRQMQSAVFNFMAGVSGPNMTKALLQSPLIQSYAPFRVSGESLWRTISPFTAPFGTYVKLVISSGEPTPPCGSQSSQSTKSTQRSQTPARSTIKAGQASGTAPPHCAGRLTHQQGDPLDQPGLTSWQQNGYNYNDVLAYDKALAAILQLPGTAMDFRVADKLDPMQHINSALYTLVGCSAPQVPRSAGSPADFAAAMGSMTAGLASVRDTMAGGPMAFREQLLVQQPVCLWALCCSTACLPLLIAQLDKVEAGMAHFPAYRQGQRAPSLGSREVAIIASVSVVACCLVVVLLAALAGHWRRSAWLQRSLLGHVLPPAAGPKATLVITDVQGSSRLWEVLPAGVMEASMKAHDNLVRRLALHNTGYEFGTEGDRGSRDLCIAAAGEAR</sequence>
<keyword evidence="2" id="KW-1133">Transmembrane helix</keyword>
<gene>
    <name evidence="3" type="ORF">HaLaN_20256</name>
</gene>
<evidence type="ECO:0000313" key="4">
    <source>
        <dbReference type="Proteomes" id="UP000485058"/>
    </source>
</evidence>
<dbReference type="InterPro" id="IPR050697">
    <property type="entry name" value="Adenylyl/Guanylyl_Cyclase_3/4"/>
</dbReference>
<dbReference type="SUPFAM" id="SSF55073">
    <property type="entry name" value="Nucleotide cyclase"/>
    <property type="match status" value="1"/>
</dbReference>
<protein>
    <submittedName>
        <fullName evidence="3">Guanylate cyclase domain-containing protein</fullName>
    </submittedName>
</protein>
<reference evidence="3 4" key="1">
    <citation type="submission" date="2020-02" db="EMBL/GenBank/DDBJ databases">
        <title>Draft genome sequence of Haematococcus lacustris strain NIES-144.</title>
        <authorList>
            <person name="Morimoto D."/>
            <person name="Nakagawa S."/>
            <person name="Yoshida T."/>
            <person name="Sawayama S."/>
        </authorList>
    </citation>
    <scope>NUCLEOTIDE SEQUENCE [LARGE SCALE GENOMIC DNA]</scope>
    <source>
        <strain evidence="3 4">NIES-144</strain>
    </source>
</reference>
<evidence type="ECO:0000313" key="3">
    <source>
        <dbReference type="EMBL" id="GFH22744.1"/>
    </source>
</evidence>
<keyword evidence="2" id="KW-0812">Transmembrane</keyword>
<keyword evidence="4" id="KW-1185">Reference proteome</keyword>
<proteinExistence type="predicted"/>
<evidence type="ECO:0000256" key="2">
    <source>
        <dbReference type="SAM" id="Phobius"/>
    </source>
</evidence>
<comment type="caution">
    <text evidence="3">The sequence shown here is derived from an EMBL/GenBank/DDBJ whole genome shotgun (WGS) entry which is preliminary data.</text>
</comment>
<feature type="region of interest" description="Disordered" evidence="1">
    <location>
        <begin position="179"/>
        <end position="233"/>
    </location>
</feature>
<dbReference type="PANTHER" id="PTHR43081:SF1">
    <property type="entry name" value="ADENYLATE CYCLASE, TERMINAL-DIFFERENTIATION SPECIFIC"/>
    <property type="match status" value="1"/>
</dbReference>
<name>A0A699ZVP2_HAELA</name>
<dbReference type="InterPro" id="IPR029787">
    <property type="entry name" value="Nucleotide_cyclase"/>
</dbReference>
<feature type="transmembrane region" description="Helical" evidence="2">
    <location>
        <begin position="387"/>
        <end position="410"/>
    </location>
</feature>
<dbReference type="Gene3D" id="3.30.70.1230">
    <property type="entry name" value="Nucleotide cyclase"/>
    <property type="match status" value="1"/>
</dbReference>